<comment type="caution">
    <text evidence="1">The sequence shown here is derived from an EMBL/GenBank/DDBJ whole genome shotgun (WGS) entry which is preliminary data.</text>
</comment>
<proteinExistence type="predicted"/>
<evidence type="ECO:0000313" key="2">
    <source>
        <dbReference type="Proteomes" id="UP001310594"/>
    </source>
</evidence>
<reference evidence="1" key="1">
    <citation type="submission" date="2023-08" db="EMBL/GenBank/DDBJ databases">
        <title>Black Yeasts Isolated from many extreme environments.</title>
        <authorList>
            <person name="Coleine C."/>
            <person name="Stajich J.E."/>
            <person name="Selbmann L."/>
        </authorList>
    </citation>
    <scope>NUCLEOTIDE SEQUENCE</scope>
    <source>
        <strain evidence="1">CCFEE 5810</strain>
    </source>
</reference>
<dbReference type="AlphaFoldDB" id="A0AAN7W2F4"/>
<accession>A0AAN7W2F4</accession>
<evidence type="ECO:0008006" key="3">
    <source>
        <dbReference type="Google" id="ProtNLM"/>
    </source>
</evidence>
<organism evidence="1 2">
    <name type="scientific">Elasticomyces elasticus</name>
    <dbReference type="NCBI Taxonomy" id="574655"/>
    <lineage>
        <taxon>Eukaryota</taxon>
        <taxon>Fungi</taxon>
        <taxon>Dikarya</taxon>
        <taxon>Ascomycota</taxon>
        <taxon>Pezizomycotina</taxon>
        <taxon>Dothideomycetes</taxon>
        <taxon>Dothideomycetidae</taxon>
        <taxon>Mycosphaerellales</taxon>
        <taxon>Teratosphaeriaceae</taxon>
        <taxon>Elasticomyces</taxon>
    </lineage>
</organism>
<evidence type="ECO:0000313" key="1">
    <source>
        <dbReference type="EMBL" id="KAK5698689.1"/>
    </source>
</evidence>
<protein>
    <recommendedName>
        <fullName evidence="3">F-box domain-containing protein</fullName>
    </recommendedName>
</protein>
<dbReference type="EMBL" id="JAVRQU010000009">
    <property type="protein sequence ID" value="KAK5698689.1"/>
    <property type="molecule type" value="Genomic_DNA"/>
</dbReference>
<dbReference type="InterPro" id="IPR036047">
    <property type="entry name" value="F-box-like_dom_sf"/>
</dbReference>
<name>A0AAN7W2F4_9PEZI</name>
<gene>
    <name evidence="1" type="ORF">LTR97_006337</name>
</gene>
<sequence length="282" mass="31213">MLAVADKGLPVRTAEEARKVPTRVMNIYECRMAVFSSLPLRDLLRYEQVDRSWCRTIASERALQQRLFLAPGPGALVKVACNDNDEPYLGIQPRDTKQVGHTKMTKLPVWGGGFTHLLDTGPGATEQVRAVELEKRGIPMVLNPFFTWLWPQDPTNMTWTPHNPPSASLKTASWRRMQFTSPPMLKADLQIWYSYGDVGGNQLLPTTGNVAAGVTLGHIANVLTAQLIDNKDLHWLQIHGYAWWLRSTDAVVVPPEGYTMSGEASTGTYVNPMNGNALTGAS</sequence>
<dbReference type="Proteomes" id="UP001310594">
    <property type="component" value="Unassembled WGS sequence"/>
</dbReference>
<dbReference type="SUPFAM" id="SSF81383">
    <property type="entry name" value="F-box domain"/>
    <property type="match status" value="1"/>
</dbReference>